<organism evidence="4 5">
    <name type="scientific">Methanobacterium subterraneum</name>
    <dbReference type="NCBI Taxonomy" id="59277"/>
    <lineage>
        <taxon>Archaea</taxon>
        <taxon>Methanobacteriati</taxon>
        <taxon>Methanobacteriota</taxon>
        <taxon>Methanomada group</taxon>
        <taxon>Methanobacteria</taxon>
        <taxon>Methanobacteriales</taxon>
        <taxon>Methanobacteriaceae</taxon>
        <taxon>Methanobacterium</taxon>
    </lineage>
</organism>
<evidence type="ECO:0000313" key="5">
    <source>
        <dbReference type="Proteomes" id="UP000591058"/>
    </source>
</evidence>
<dbReference type="PROSITE" id="PS51371">
    <property type="entry name" value="CBS"/>
    <property type="match status" value="2"/>
</dbReference>
<dbReference type="PANTHER" id="PTHR48108">
    <property type="entry name" value="CBS DOMAIN-CONTAINING PROTEIN CBSX2, CHLOROPLASTIC"/>
    <property type="match status" value="1"/>
</dbReference>
<dbReference type="PANTHER" id="PTHR48108:SF33">
    <property type="entry name" value="METHYLATED PROTEIN MJ0556"/>
    <property type="match status" value="1"/>
</dbReference>
<keyword evidence="2" id="KW-0129">CBS domain</keyword>
<dbReference type="CDD" id="cd17784">
    <property type="entry name" value="CBS_pair_Euryarchaeota"/>
    <property type="match status" value="1"/>
</dbReference>
<dbReference type="EMBL" id="JABBYL010000022">
    <property type="protein sequence ID" value="NMO09480.1"/>
    <property type="molecule type" value="Genomic_DNA"/>
</dbReference>
<gene>
    <name evidence="4" type="ORF">HG719_06505</name>
</gene>
<dbReference type="Gene3D" id="3.10.580.10">
    <property type="entry name" value="CBS-domain"/>
    <property type="match status" value="1"/>
</dbReference>
<dbReference type="Proteomes" id="UP000591058">
    <property type="component" value="Unassembled WGS sequence"/>
</dbReference>
<feature type="domain" description="CBS" evidence="3">
    <location>
        <begin position="14"/>
        <end position="71"/>
    </location>
</feature>
<evidence type="ECO:0000313" key="4">
    <source>
        <dbReference type="EMBL" id="NMO09480.1"/>
    </source>
</evidence>
<name>A0A7K4DM65_9EURY</name>
<proteinExistence type="predicted"/>
<comment type="caution">
    <text evidence="4">The sequence shown here is derived from an EMBL/GenBank/DDBJ whole genome shotgun (WGS) entry which is preliminary data.</text>
</comment>
<dbReference type="InterPro" id="IPR051462">
    <property type="entry name" value="CBS_domain-containing"/>
</dbReference>
<keyword evidence="1" id="KW-0677">Repeat</keyword>
<accession>A0A7K4DM65</accession>
<dbReference type="SUPFAM" id="SSF54631">
    <property type="entry name" value="CBS-domain pair"/>
    <property type="match status" value="1"/>
</dbReference>
<evidence type="ECO:0000256" key="2">
    <source>
        <dbReference type="PROSITE-ProRule" id="PRU00703"/>
    </source>
</evidence>
<dbReference type="Pfam" id="PF00571">
    <property type="entry name" value="CBS"/>
    <property type="match status" value="2"/>
</dbReference>
<evidence type="ECO:0000256" key="1">
    <source>
        <dbReference type="ARBA" id="ARBA00022737"/>
    </source>
</evidence>
<dbReference type="SMART" id="SM00116">
    <property type="entry name" value="CBS"/>
    <property type="match status" value="2"/>
</dbReference>
<dbReference type="InterPro" id="IPR046342">
    <property type="entry name" value="CBS_dom_sf"/>
</dbReference>
<dbReference type="InterPro" id="IPR000644">
    <property type="entry name" value="CBS_dom"/>
</dbReference>
<evidence type="ECO:0000259" key="3">
    <source>
        <dbReference type="PROSITE" id="PS51371"/>
    </source>
</evidence>
<reference evidence="4 5" key="1">
    <citation type="submission" date="2020-04" db="EMBL/GenBank/DDBJ databases">
        <title>Draft genome of Methanobacterium subterraneum isolated from animal feces.</title>
        <authorList>
            <person name="Ouboter H.T."/>
            <person name="Berger S."/>
            <person name="Gungor E."/>
            <person name="Jetten M.S.M."/>
            <person name="Welte C.U."/>
        </authorList>
    </citation>
    <scope>NUCLEOTIDE SEQUENCE [LARGE SCALE GENOMIC DNA]</scope>
    <source>
        <strain evidence="4">HO_2020</strain>
    </source>
</reference>
<protein>
    <submittedName>
        <fullName evidence="4">CBS domain-containing protein</fullName>
    </submittedName>
</protein>
<dbReference type="AlphaFoldDB" id="A0A7K4DM65"/>
<feature type="domain" description="CBS" evidence="3">
    <location>
        <begin position="79"/>
        <end position="135"/>
    </location>
</feature>
<sequence>MKTMLRKLKVKDVMSQTVITVPPTEDVVFAFEKLMKYKISSLPVVDDNGKLVGIVTATDLGHNLILDKYELGTTVGEVMVDQVIYVSPEDDLATAVQKMHEYGSDEGIINQLIVLDDHKLVGIVSDGDIIRSIKI</sequence>